<evidence type="ECO:0008006" key="3">
    <source>
        <dbReference type="Google" id="ProtNLM"/>
    </source>
</evidence>
<dbReference type="OrthoDB" id="9990982at2759"/>
<protein>
    <recommendedName>
        <fullName evidence="3">EB domain-containing protein</fullName>
    </recommendedName>
</protein>
<keyword evidence="2" id="KW-1185">Reference proteome</keyword>
<dbReference type="EMBL" id="UYYB01031920">
    <property type="protein sequence ID" value="VDM73680.1"/>
    <property type="molecule type" value="Genomic_DNA"/>
</dbReference>
<evidence type="ECO:0000313" key="2">
    <source>
        <dbReference type="Proteomes" id="UP000270094"/>
    </source>
</evidence>
<dbReference type="Proteomes" id="UP000270094">
    <property type="component" value="Unassembled WGS sequence"/>
</dbReference>
<dbReference type="AlphaFoldDB" id="A0A3P7IL60"/>
<gene>
    <name evidence="1" type="ORF">SVUK_LOCUS8678</name>
</gene>
<sequence length="103" mass="11171">MIRKDLCSPEAICTGRRCKCVDGFTGDGIKCVSLYQRSVNCSECDPNAHCDDGMCKCNVGFFGNGLCCVPDPRDCVHFTGVCNPDATCDRDARQCKCNTGRST</sequence>
<reference evidence="1 2" key="1">
    <citation type="submission" date="2018-11" db="EMBL/GenBank/DDBJ databases">
        <authorList>
            <consortium name="Pathogen Informatics"/>
        </authorList>
    </citation>
    <scope>NUCLEOTIDE SEQUENCE [LARGE SCALE GENOMIC DNA]</scope>
</reference>
<evidence type="ECO:0000313" key="1">
    <source>
        <dbReference type="EMBL" id="VDM73680.1"/>
    </source>
</evidence>
<proteinExistence type="predicted"/>
<organism evidence="1 2">
    <name type="scientific">Strongylus vulgaris</name>
    <name type="common">Blood worm</name>
    <dbReference type="NCBI Taxonomy" id="40348"/>
    <lineage>
        <taxon>Eukaryota</taxon>
        <taxon>Metazoa</taxon>
        <taxon>Ecdysozoa</taxon>
        <taxon>Nematoda</taxon>
        <taxon>Chromadorea</taxon>
        <taxon>Rhabditida</taxon>
        <taxon>Rhabditina</taxon>
        <taxon>Rhabditomorpha</taxon>
        <taxon>Strongyloidea</taxon>
        <taxon>Strongylidae</taxon>
        <taxon>Strongylus</taxon>
    </lineage>
</organism>
<accession>A0A3P7IL60</accession>
<name>A0A3P7IL60_STRVU</name>
<dbReference type="Gene3D" id="2.10.25.10">
    <property type="entry name" value="Laminin"/>
    <property type="match status" value="1"/>
</dbReference>